<dbReference type="SUPFAM" id="SSF53474">
    <property type="entry name" value="alpha/beta-Hydrolases"/>
    <property type="match status" value="1"/>
</dbReference>
<keyword evidence="7" id="KW-1185">Reference proteome</keyword>
<dbReference type="Proteomes" id="UP000566813">
    <property type="component" value="Unassembled WGS sequence"/>
</dbReference>
<protein>
    <recommendedName>
        <fullName evidence="3">Carboxylic ester hydrolase</fullName>
        <ecNumber evidence="3">3.1.1.-</ecNumber>
    </recommendedName>
</protein>
<dbReference type="EMBL" id="JACLAW010000012">
    <property type="protein sequence ID" value="MBC2666835.1"/>
    <property type="molecule type" value="Genomic_DNA"/>
</dbReference>
<name>A0A7X1FTS0_9SPHN</name>
<gene>
    <name evidence="6" type="ORF">H7F51_15055</name>
</gene>
<proteinExistence type="inferred from homology"/>
<dbReference type="InterPro" id="IPR019826">
    <property type="entry name" value="Carboxylesterase_B_AS"/>
</dbReference>
<accession>A0A7X1FTS0</accession>
<dbReference type="InterPro" id="IPR029058">
    <property type="entry name" value="AB_hydrolase_fold"/>
</dbReference>
<dbReference type="Gene3D" id="3.40.50.1820">
    <property type="entry name" value="alpha/beta hydrolase"/>
    <property type="match status" value="1"/>
</dbReference>
<comment type="caution">
    <text evidence="6">The sequence shown here is derived from an EMBL/GenBank/DDBJ whole genome shotgun (WGS) entry which is preliminary data.</text>
</comment>
<dbReference type="PROSITE" id="PS00941">
    <property type="entry name" value="CARBOXYLESTERASE_B_2"/>
    <property type="match status" value="1"/>
</dbReference>
<feature type="chain" id="PRO_5031603572" description="Carboxylic ester hydrolase" evidence="3">
    <location>
        <begin position="21"/>
        <end position="518"/>
    </location>
</feature>
<organism evidence="6 7">
    <name type="scientific">Novosphingobium flavum</name>
    <dbReference type="NCBI Taxonomy" id="1778672"/>
    <lineage>
        <taxon>Bacteria</taxon>
        <taxon>Pseudomonadati</taxon>
        <taxon>Pseudomonadota</taxon>
        <taxon>Alphaproteobacteria</taxon>
        <taxon>Sphingomonadales</taxon>
        <taxon>Sphingomonadaceae</taxon>
        <taxon>Novosphingobium</taxon>
    </lineage>
</organism>
<sequence length="518" mass="54349">MRAALPAAIIAATLSIPAAAAPPEPPRITLPSGALQGTRPGDAPGAVFMGIPYAAPPTGPLRWQAPRPAQKWPGVKDAAAPGPACIQVGANGVSGSEDCLYLNVWTPRWPAQGKAPVMLWLFGGANTNGSANNPVFDGAALARQGVVVVTANFRVGVFGFMAHPALSAESPAHASGNYMLLDQLAALRWIRGNITRFGGDPGNVTLFGQSSGSYDLLLLMTSPLARGLFHKAIAQSGQFLAYDGPMPRARAEAIGRQIAADLKAPAGAVVLPFLRALPPEAVLAAARSRMSTVPGSDTGLLTSIDGHVLTEPPARIFAAGRQLAIPLIIGSNAREITRDDPLPVLRAGIAARYGDFAPAALAAYGLDGDRPGRTDPLLGSPGAQWWTDIVQRCPATVEASWHAAAGRPTFHYQFERTIPGREAQGAYHGAEVPFVFGNLDRVVGSAFGAEDRDAARQIQAYWVNFARTGNPNGAGLPEWPRAGRGAYLAFTQKGPVAAQGLQQGPCAVYRDWTLRNLK</sequence>
<feature type="signal peptide" evidence="3">
    <location>
        <begin position="1"/>
        <end position="20"/>
    </location>
</feature>
<evidence type="ECO:0000313" key="7">
    <source>
        <dbReference type="Proteomes" id="UP000566813"/>
    </source>
</evidence>
<dbReference type="InterPro" id="IPR002018">
    <property type="entry name" value="CarbesteraseB"/>
</dbReference>
<dbReference type="EC" id="3.1.1.-" evidence="3"/>
<dbReference type="RefSeq" id="WP_185665130.1">
    <property type="nucleotide sequence ID" value="NZ_JACLAW010000012.1"/>
</dbReference>
<dbReference type="GO" id="GO:0016787">
    <property type="term" value="F:hydrolase activity"/>
    <property type="evidence" value="ECO:0007669"/>
    <property type="project" value="UniProtKB-KW"/>
</dbReference>
<evidence type="ECO:0000256" key="3">
    <source>
        <dbReference type="RuleBase" id="RU361235"/>
    </source>
</evidence>
<dbReference type="AlphaFoldDB" id="A0A7X1FTS0"/>
<feature type="region of interest" description="Disordered" evidence="4">
    <location>
        <begin position="21"/>
        <end position="41"/>
    </location>
</feature>
<dbReference type="InterPro" id="IPR019819">
    <property type="entry name" value="Carboxylesterase_B_CS"/>
</dbReference>
<feature type="domain" description="Carboxylesterase type B" evidence="5">
    <location>
        <begin position="384"/>
        <end position="504"/>
    </location>
</feature>
<dbReference type="InterPro" id="IPR050309">
    <property type="entry name" value="Type-B_Carboxylest/Lipase"/>
</dbReference>
<dbReference type="Pfam" id="PF00135">
    <property type="entry name" value="COesterase"/>
    <property type="match status" value="2"/>
</dbReference>
<keyword evidence="2 3" id="KW-0378">Hydrolase</keyword>
<evidence type="ECO:0000313" key="6">
    <source>
        <dbReference type="EMBL" id="MBC2666835.1"/>
    </source>
</evidence>
<evidence type="ECO:0000256" key="1">
    <source>
        <dbReference type="ARBA" id="ARBA00005964"/>
    </source>
</evidence>
<comment type="similarity">
    <text evidence="1 3">Belongs to the type-B carboxylesterase/lipase family.</text>
</comment>
<dbReference type="PROSITE" id="PS00122">
    <property type="entry name" value="CARBOXYLESTERASE_B_1"/>
    <property type="match status" value="1"/>
</dbReference>
<evidence type="ECO:0000256" key="2">
    <source>
        <dbReference type="ARBA" id="ARBA00022801"/>
    </source>
</evidence>
<keyword evidence="3" id="KW-0732">Signal</keyword>
<evidence type="ECO:0000256" key="4">
    <source>
        <dbReference type="SAM" id="MobiDB-lite"/>
    </source>
</evidence>
<feature type="domain" description="Carboxylesterase type B" evidence="5">
    <location>
        <begin position="26"/>
        <end position="336"/>
    </location>
</feature>
<evidence type="ECO:0000259" key="5">
    <source>
        <dbReference type="Pfam" id="PF00135"/>
    </source>
</evidence>
<reference evidence="6 7" key="1">
    <citation type="submission" date="2020-08" db="EMBL/GenBank/DDBJ databases">
        <title>The genome sequence of type strain Novosphingobium flavum NBRC 111647.</title>
        <authorList>
            <person name="Liu Y."/>
        </authorList>
    </citation>
    <scope>NUCLEOTIDE SEQUENCE [LARGE SCALE GENOMIC DNA]</scope>
    <source>
        <strain evidence="6 7">NBRC 111647</strain>
    </source>
</reference>
<dbReference type="PANTHER" id="PTHR11559">
    <property type="entry name" value="CARBOXYLESTERASE"/>
    <property type="match status" value="1"/>
</dbReference>